<organism evidence="1 2">
    <name type="scientific">Persea americana</name>
    <name type="common">Avocado</name>
    <dbReference type="NCBI Taxonomy" id="3435"/>
    <lineage>
        <taxon>Eukaryota</taxon>
        <taxon>Viridiplantae</taxon>
        <taxon>Streptophyta</taxon>
        <taxon>Embryophyta</taxon>
        <taxon>Tracheophyta</taxon>
        <taxon>Spermatophyta</taxon>
        <taxon>Magnoliopsida</taxon>
        <taxon>Magnoliidae</taxon>
        <taxon>Laurales</taxon>
        <taxon>Lauraceae</taxon>
        <taxon>Persea</taxon>
    </lineage>
</organism>
<evidence type="ECO:0000313" key="2">
    <source>
        <dbReference type="Proteomes" id="UP001234297"/>
    </source>
</evidence>
<protein>
    <submittedName>
        <fullName evidence="1">Uncharacterized protein</fullName>
    </submittedName>
</protein>
<name>A0ACC2LIX5_PERAE</name>
<keyword evidence="2" id="KW-1185">Reference proteome</keyword>
<comment type="caution">
    <text evidence="1">The sequence shown here is derived from an EMBL/GenBank/DDBJ whole genome shotgun (WGS) entry which is preliminary data.</text>
</comment>
<accession>A0ACC2LIX5</accession>
<sequence length="91" mass="10362">MDDYDAKIIEFGFWEEFIVKGKISDDHERNPSESSLVDLESTVFNFRVLLPEIISGKLPSDEKGSPVDWALEHLNDKHGSSYIIDSSLQSF</sequence>
<reference evidence="1 2" key="1">
    <citation type="journal article" date="2022" name="Hortic Res">
        <title>A haplotype resolved chromosomal level avocado genome allows analysis of novel avocado genes.</title>
        <authorList>
            <person name="Nath O."/>
            <person name="Fletcher S.J."/>
            <person name="Hayward A."/>
            <person name="Shaw L.M."/>
            <person name="Masouleh A.K."/>
            <person name="Furtado A."/>
            <person name="Henry R.J."/>
            <person name="Mitter N."/>
        </authorList>
    </citation>
    <scope>NUCLEOTIDE SEQUENCE [LARGE SCALE GENOMIC DNA]</scope>
    <source>
        <strain evidence="2">cv. Hass</strain>
    </source>
</reference>
<dbReference type="EMBL" id="CM056816">
    <property type="protein sequence ID" value="KAJ8633417.1"/>
    <property type="molecule type" value="Genomic_DNA"/>
</dbReference>
<evidence type="ECO:0000313" key="1">
    <source>
        <dbReference type="EMBL" id="KAJ8633417.1"/>
    </source>
</evidence>
<gene>
    <name evidence="1" type="ORF">MRB53_026753</name>
</gene>
<proteinExistence type="predicted"/>
<dbReference type="Proteomes" id="UP001234297">
    <property type="component" value="Chromosome 8"/>
</dbReference>